<feature type="transmembrane region" description="Helical" evidence="1">
    <location>
        <begin position="129"/>
        <end position="148"/>
    </location>
</feature>
<reference evidence="2" key="2">
    <citation type="submission" date="2020-09" db="EMBL/GenBank/DDBJ databases">
        <authorList>
            <person name="Sun Q."/>
            <person name="Sedlacek I."/>
        </authorList>
    </citation>
    <scope>NUCLEOTIDE SEQUENCE</scope>
    <source>
        <strain evidence="2">CCM 7897</strain>
    </source>
</reference>
<feature type="transmembrane region" description="Helical" evidence="1">
    <location>
        <begin position="35"/>
        <end position="59"/>
    </location>
</feature>
<keyword evidence="3" id="KW-1185">Reference proteome</keyword>
<evidence type="ECO:0000313" key="2">
    <source>
        <dbReference type="EMBL" id="GGF85186.1"/>
    </source>
</evidence>
<protein>
    <recommendedName>
        <fullName evidence="4">Transporter family-2 protein</fullName>
    </recommendedName>
</protein>
<organism evidence="2 3">
    <name type="scientific">Azorhizobium oxalatiphilum</name>
    <dbReference type="NCBI Taxonomy" id="980631"/>
    <lineage>
        <taxon>Bacteria</taxon>
        <taxon>Pseudomonadati</taxon>
        <taxon>Pseudomonadota</taxon>
        <taxon>Alphaproteobacteria</taxon>
        <taxon>Hyphomicrobiales</taxon>
        <taxon>Xanthobacteraceae</taxon>
        <taxon>Azorhizobium</taxon>
    </lineage>
</organism>
<dbReference type="Pfam" id="PF04657">
    <property type="entry name" value="DMT_YdcZ"/>
    <property type="match status" value="1"/>
</dbReference>
<dbReference type="AlphaFoldDB" id="A0A917FJU8"/>
<evidence type="ECO:0000313" key="3">
    <source>
        <dbReference type="Proteomes" id="UP000606044"/>
    </source>
</evidence>
<sequence>MNLLQYLSALIIGGCIAFQAPVNNQLAVAFGNDVVLASLTSFFVGMVLLLVLALIGGNLPAALAIVPNQPLWKFSGGLLGVAYMFGAVYLVPRIGLASLLALVIAGQILTSLTIDHFGLLGLMERRISLLKVAGAVLTLGGVVMMLFGDRLLAAWRA</sequence>
<evidence type="ECO:0000256" key="1">
    <source>
        <dbReference type="SAM" id="Phobius"/>
    </source>
</evidence>
<dbReference type="PANTHER" id="PTHR34821:SF2">
    <property type="entry name" value="INNER MEMBRANE PROTEIN YDCZ"/>
    <property type="match status" value="1"/>
</dbReference>
<dbReference type="InterPro" id="IPR006750">
    <property type="entry name" value="YdcZ"/>
</dbReference>
<gene>
    <name evidence="2" type="ORF">GCM10007301_51360</name>
</gene>
<keyword evidence="1" id="KW-0812">Transmembrane</keyword>
<dbReference type="Proteomes" id="UP000606044">
    <property type="component" value="Unassembled WGS sequence"/>
</dbReference>
<dbReference type="PANTHER" id="PTHR34821">
    <property type="entry name" value="INNER MEMBRANE PROTEIN YDCZ"/>
    <property type="match status" value="1"/>
</dbReference>
<reference evidence="2" key="1">
    <citation type="journal article" date="2014" name="Int. J. Syst. Evol. Microbiol.">
        <title>Complete genome sequence of Corynebacterium casei LMG S-19264T (=DSM 44701T), isolated from a smear-ripened cheese.</title>
        <authorList>
            <consortium name="US DOE Joint Genome Institute (JGI-PGF)"/>
            <person name="Walter F."/>
            <person name="Albersmeier A."/>
            <person name="Kalinowski J."/>
            <person name="Ruckert C."/>
        </authorList>
    </citation>
    <scope>NUCLEOTIDE SEQUENCE</scope>
    <source>
        <strain evidence="2">CCM 7897</strain>
    </source>
</reference>
<dbReference type="RefSeq" id="WP_188583717.1">
    <property type="nucleotide sequence ID" value="NZ_BMCT01000010.1"/>
</dbReference>
<accession>A0A917FJU8</accession>
<comment type="caution">
    <text evidence="2">The sequence shown here is derived from an EMBL/GenBank/DDBJ whole genome shotgun (WGS) entry which is preliminary data.</text>
</comment>
<proteinExistence type="predicted"/>
<name>A0A917FJU8_9HYPH</name>
<dbReference type="GO" id="GO:0005886">
    <property type="term" value="C:plasma membrane"/>
    <property type="evidence" value="ECO:0007669"/>
    <property type="project" value="TreeGrafter"/>
</dbReference>
<feature type="transmembrane region" description="Helical" evidence="1">
    <location>
        <begin position="71"/>
        <end position="91"/>
    </location>
</feature>
<keyword evidence="1" id="KW-0472">Membrane</keyword>
<dbReference type="EMBL" id="BMCT01000010">
    <property type="protein sequence ID" value="GGF85186.1"/>
    <property type="molecule type" value="Genomic_DNA"/>
</dbReference>
<evidence type="ECO:0008006" key="4">
    <source>
        <dbReference type="Google" id="ProtNLM"/>
    </source>
</evidence>
<feature type="transmembrane region" description="Helical" evidence="1">
    <location>
        <begin position="97"/>
        <end position="122"/>
    </location>
</feature>
<keyword evidence="1" id="KW-1133">Transmembrane helix</keyword>